<keyword evidence="4" id="KW-1185">Reference proteome</keyword>
<organism evidence="3 4">
    <name type="scientific">Sinosporangium album</name>
    <dbReference type="NCBI Taxonomy" id="504805"/>
    <lineage>
        <taxon>Bacteria</taxon>
        <taxon>Bacillati</taxon>
        <taxon>Actinomycetota</taxon>
        <taxon>Actinomycetes</taxon>
        <taxon>Streptosporangiales</taxon>
        <taxon>Streptosporangiaceae</taxon>
        <taxon>Sinosporangium</taxon>
    </lineage>
</organism>
<dbReference type="Gene3D" id="3.40.140.10">
    <property type="entry name" value="Cytidine Deaminase, domain 2"/>
    <property type="match status" value="1"/>
</dbReference>
<dbReference type="InterPro" id="IPR045476">
    <property type="entry name" value="FvmJAB_N"/>
</dbReference>
<reference evidence="3 4" key="1">
    <citation type="submission" date="2016-10" db="EMBL/GenBank/DDBJ databases">
        <authorList>
            <person name="de Groot N.N."/>
        </authorList>
    </citation>
    <scope>NUCLEOTIDE SEQUENCE [LARGE SCALE GENOMIC DNA]</scope>
    <source>
        <strain evidence="3 4">CPCC 201354</strain>
    </source>
</reference>
<dbReference type="OrthoDB" id="3337379at2"/>
<dbReference type="EMBL" id="FNCN01000008">
    <property type="protein sequence ID" value="SDG78894.1"/>
    <property type="molecule type" value="Genomic_DNA"/>
</dbReference>
<gene>
    <name evidence="3" type="ORF">SAMN05421505_10827</name>
</gene>
<dbReference type="SUPFAM" id="SSF102712">
    <property type="entry name" value="JAB1/MPN domain"/>
    <property type="match status" value="1"/>
</dbReference>
<proteinExistence type="predicted"/>
<dbReference type="STRING" id="504805.SAMN05421505_10827"/>
<dbReference type="AlphaFoldDB" id="A0A1G7X3Y9"/>
<dbReference type="RefSeq" id="WP_093170139.1">
    <property type="nucleotide sequence ID" value="NZ_FNCN01000008.1"/>
</dbReference>
<accession>A0A1G7X3Y9</accession>
<evidence type="ECO:0000259" key="2">
    <source>
        <dbReference type="Pfam" id="PF20011"/>
    </source>
</evidence>
<feature type="region of interest" description="Disordered" evidence="1">
    <location>
        <begin position="351"/>
        <end position="370"/>
    </location>
</feature>
<evidence type="ECO:0000313" key="4">
    <source>
        <dbReference type="Proteomes" id="UP000198923"/>
    </source>
</evidence>
<name>A0A1G7X3Y9_9ACTN</name>
<evidence type="ECO:0000256" key="1">
    <source>
        <dbReference type="SAM" id="MobiDB-lite"/>
    </source>
</evidence>
<protein>
    <recommendedName>
        <fullName evidence="2">JAB-N domain-containing protein</fullName>
    </recommendedName>
</protein>
<dbReference type="Proteomes" id="UP000198923">
    <property type="component" value="Unassembled WGS sequence"/>
</dbReference>
<sequence length="370" mass="40936">MIAEIELYKGRRRTYYGRLVLQQVLFEALNDAHPGLLPRAEDVEKSERSERPRFVLHFHDAEDTGRIPGEPEVTNVRADFGHLDLRVLVGGAVVHERHYSVSELLGDVLAKLLSRIDPDERVWGFAIRHPALGAMARSRRAPEVEGAVDIDLKETRNLPFTVQRIEERQDAVDPASLGISPGRLGPINVIMSEEVCDLLAEGLPLSTSIEEGGFLLGRLSPAAGAPDRLMVEVTHVTPAERSGASATHFTFTGDSFTAVNRLIVERGQGEDLVGWYHTHLFSAAVAMSTGTGLSGTDVDLHFATFRRPGQVAGLINLHEDTRLVRFYGRVGDRMAECGVWSRDERGRYSMRRDALGRHRGGDPPRRAGTR</sequence>
<dbReference type="Pfam" id="PF20011">
    <property type="entry name" value="fvmJAB_N"/>
    <property type="match status" value="1"/>
</dbReference>
<feature type="domain" description="JAB-N" evidence="2">
    <location>
        <begin position="5"/>
        <end position="173"/>
    </location>
</feature>
<evidence type="ECO:0000313" key="3">
    <source>
        <dbReference type="EMBL" id="SDG78894.1"/>
    </source>
</evidence>